<evidence type="ECO:0000256" key="7">
    <source>
        <dbReference type="ARBA" id="ARBA00022801"/>
    </source>
</evidence>
<keyword evidence="9 14" id="KW-0326">Glycosidase</keyword>
<dbReference type="Gene3D" id="2.60.40.10">
    <property type="entry name" value="Immunoglobulins"/>
    <property type="match status" value="1"/>
</dbReference>
<dbReference type="Proteomes" id="UP000650511">
    <property type="component" value="Unassembled WGS sequence"/>
</dbReference>
<dbReference type="Pfam" id="PF02922">
    <property type="entry name" value="CBM_48"/>
    <property type="match status" value="1"/>
</dbReference>
<dbReference type="CDD" id="cd11325">
    <property type="entry name" value="AmyAc_GTHase"/>
    <property type="match status" value="1"/>
</dbReference>
<dbReference type="GO" id="GO:0005992">
    <property type="term" value="P:trehalose biosynthetic process"/>
    <property type="evidence" value="ECO:0007669"/>
    <property type="project" value="UniProtKB-UniRule"/>
</dbReference>
<evidence type="ECO:0000256" key="2">
    <source>
        <dbReference type="ARBA" id="ARBA00005199"/>
    </source>
</evidence>
<dbReference type="PANTHER" id="PTHR43651:SF11">
    <property type="entry name" value="MALTO-OLIGOSYLTREHALOSE TREHALOHYDROLASE"/>
    <property type="match status" value="1"/>
</dbReference>
<dbReference type="EC" id="3.2.1.141" evidence="4 13"/>
<evidence type="ECO:0000256" key="6">
    <source>
        <dbReference type="ARBA" id="ARBA00022490"/>
    </source>
</evidence>
<evidence type="ECO:0000256" key="9">
    <source>
        <dbReference type="ARBA" id="ARBA00023295"/>
    </source>
</evidence>
<evidence type="ECO:0000256" key="5">
    <source>
        <dbReference type="ARBA" id="ARBA00015938"/>
    </source>
</evidence>
<dbReference type="EMBL" id="BMHA01000010">
    <property type="protein sequence ID" value="GGI07968.1"/>
    <property type="molecule type" value="Genomic_DNA"/>
</dbReference>
<dbReference type="InterPro" id="IPR013783">
    <property type="entry name" value="Ig-like_fold"/>
</dbReference>
<evidence type="ECO:0000256" key="13">
    <source>
        <dbReference type="NCBIfam" id="TIGR02402"/>
    </source>
</evidence>
<evidence type="ECO:0000256" key="17">
    <source>
        <dbReference type="PIRSR" id="PIRSR006337-3"/>
    </source>
</evidence>
<comment type="pathway">
    <text evidence="2 14">Glycan biosynthesis; trehalose biosynthesis.</text>
</comment>
<evidence type="ECO:0000313" key="21">
    <source>
        <dbReference type="Proteomes" id="UP000650511"/>
    </source>
</evidence>
<protein>
    <recommendedName>
        <fullName evidence="5 13">Malto-oligosyltrehalose trehalohydrolase</fullName>
        <shortName evidence="14">MTHase</shortName>
        <ecNumber evidence="4 13">3.2.1.141</ecNumber>
    </recommendedName>
    <alternativeName>
        <fullName evidence="11 14">4-alpha-D-((1-&gt;4)-alpha-D-glucano)trehalose trehalohydrolase</fullName>
    </alternativeName>
    <alternativeName>
        <fullName evidence="10 14">Maltooligosyl trehalose trehalohydrolase</fullName>
    </alternativeName>
</protein>
<evidence type="ECO:0000256" key="10">
    <source>
        <dbReference type="ARBA" id="ARBA00032057"/>
    </source>
</evidence>
<feature type="binding site" evidence="16">
    <location>
        <begin position="398"/>
        <end position="403"/>
    </location>
    <ligand>
        <name>substrate</name>
    </ligand>
</feature>
<dbReference type="PANTHER" id="PTHR43651">
    <property type="entry name" value="1,4-ALPHA-GLUCAN-BRANCHING ENZYME"/>
    <property type="match status" value="1"/>
</dbReference>
<dbReference type="RefSeq" id="WP_165403860.1">
    <property type="nucleotide sequence ID" value="NZ_BMHA01000010.1"/>
</dbReference>
<evidence type="ECO:0000256" key="8">
    <source>
        <dbReference type="ARBA" id="ARBA00023277"/>
    </source>
</evidence>
<reference evidence="20" key="1">
    <citation type="journal article" date="2014" name="Int. J. Syst. Evol. Microbiol.">
        <title>Complete genome sequence of Corynebacterium casei LMG S-19264T (=DSM 44701T), isolated from a smear-ripened cheese.</title>
        <authorList>
            <consortium name="US DOE Joint Genome Institute (JGI-PGF)"/>
            <person name="Walter F."/>
            <person name="Albersmeier A."/>
            <person name="Kalinowski J."/>
            <person name="Ruckert C."/>
        </authorList>
    </citation>
    <scope>NUCLEOTIDE SEQUENCE</scope>
    <source>
        <strain evidence="20">CGMCC 1.14988</strain>
    </source>
</reference>
<evidence type="ECO:0000313" key="20">
    <source>
        <dbReference type="EMBL" id="GGI07968.1"/>
    </source>
</evidence>
<dbReference type="InterPro" id="IPR013780">
    <property type="entry name" value="Glyco_hydro_b"/>
</dbReference>
<proteinExistence type="inferred from homology"/>
<dbReference type="GO" id="GO:0033942">
    <property type="term" value="F:4-alpha-D-(1-&gt;4)-alpha-D-glucanotrehalose trehalohydrolase activity"/>
    <property type="evidence" value="ECO:0007669"/>
    <property type="project" value="UniProtKB-EC"/>
</dbReference>
<dbReference type="Gene3D" id="3.20.20.80">
    <property type="entry name" value="Glycosidases"/>
    <property type="match status" value="1"/>
</dbReference>
<keyword evidence="6" id="KW-0963">Cytoplasm</keyword>
<dbReference type="PIRSF" id="PIRSF006337">
    <property type="entry name" value="Trehalose_TreZ"/>
    <property type="match status" value="1"/>
</dbReference>
<evidence type="ECO:0000256" key="15">
    <source>
        <dbReference type="PIRSR" id="PIRSR006337-1"/>
    </source>
</evidence>
<feature type="binding site" evidence="16">
    <location>
        <begin position="266"/>
        <end position="271"/>
    </location>
    <ligand>
        <name>substrate</name>
    </ligand>
</feature>
<dbReference type="Gene3D" id="1.10.10.760">
    <property type="entry name" value="E-set domains of sugar-utilizing enzymes"/>
    <property type="match status" value="1"/>
</dbReference>
<dbReference type="SUPFAM" id="SSF51445">
    <property type="entry name" value="(Trans)glycosidases"/>
    <property type="match status" value="1"/>
</dbReference>
<evidence type="ECO:0000256" key="4">
    <source>
        <dbReference type="ARBA" id="ARBA00012268"/>
    </source>
</evidence>
<evidence type="ECO:0000256" key="14">
    <source>
        <dbReference type="PIRNR" id="PIRNR006337"/>
    </source>
</evidence>
<evidence type="ECO:0000256" key="3">
    <source>
        <dbReference type="ARBA" id="ARBA00008061"/>
    </source>
</evidence>
<feature type="compositionally biased region" description="Basic and acidic residues" evidence="18">
    <location>
        <begin position="71"/>
        <end position="83"/>
    </location>
</feature>
<dbReference type="AlphaFoldDB" id="A0A8J3EUL8"/>
<dbReference type="InterPro" id="IPR017853">
    <property type="entry name" value="GH"/>
</dbReference>
<comment type="similarity">
    <text evidence="3 14">Belongs to the glycosyl hydrolase 13 family.</text>
</comment>
<dbReference type="InterPro" id="IPR012768">
    <property type="entry name" value="Trehalose_TreZ"/>
</dbReference>
<feature type="domain" description="Glycosyl hydrolase family 13 catalytic" evidence="19">
    <location>
        <begin position="118"/>
        <end position="468"/>
    </location>
</feature>
<evidence type="ECO:0000259" key="19">
    <source>
        <dbReference type="SMART" id="SM00642"/>
    </source>
</evidence>
<evidence type="ECO:0000256" key="1">
    <source>
        <dbReference type="ARBA" id="ARBA00004496"/>
    </source>
</evidence>
<dbReference type="InterPro" id="IPR004193">
    <property type="entry name" value="Glyco_hydro_13_N"/>
</dbReference>
<dbReference type="InterPro" id="IPR006047">
    <property type="entry name" value="GH13_cat_dom"/>
</dbReference>
<dbReference type="Gene3D" id="2.60.40.1180">
    <property type="entry name" value="Golgi alpha-mannosidase II"/>
    <property type="match status" value="1"/>
</dbReference>
<dbReference type="SUPFAM" id="SSF81296">
    <property type="entry name" value="E set domains"/>
    <property type="match status" value="1"/>
</dbReference>
<comment type="caution">
    <text evidence="20">The sequence shown here is derived from an EMBL/GenBank/DDBJ whole genome shotgun (WGS) entry which is preliminary data.</text>
</comment>
<comment type="subcellular location">
    <subcellularLocation>
        <location evidence="1 15">Cytoplasm</location>
    </subcellularLocation>
</comment>
<evidence type="ECO:0000256" key="12">
    <source>
        <dbReference type="ARBA" id="ARBA00034013"/>
    </source>
</evidence>
<feature type="active site" description="Nucleophile" evidence="15">
    <location>
        <position position="268"/>
    </location>
</feature>
<evidence type="ECO:0000256" key="16">
    <source>
        <dbReference type="PIRSR" id="PIRSR006337-2"/>
    </source>
</evidence>
<dbReference type="SMART" id="SM00642">
    <property type="entry name" value="Aamy"/>
    <property type="match status" value="1"/>
</dbReference>
<dbReference type="NCBIfam" id="TIGR02402">
    <property type="entry name" value="trehalose_TreZ"/>
    <property type="match status" value="1"/>
</dbReference>
<keyword evidence="8" id="KW-0119">Carbohydrate metabolism</keyword>
<comment type="catalytic activity">
    <reaction evidence="12 14">
        <text>hydrolysis of (1-&gt;4)-alpha-D-glucosidic linkage in 4-alpha-D-[(1-&gt;4)-alpha-D-glucanosyl]n trehalose to yield trehalose and (1-&gt;4)-alpha-D-glucan.</text>
        <dbReference type="EC" id="3.2.1.141"/>
    </reaction>
</comment>
<name>A0A8J3EUL8_9ACTN</name>
<evidence type="ECO:0000256" key="11">
    <source>
        <dbReference type="ARBA" id="ARBA00033284"/>
    </source>
</evidence>
<dbReference type="UniPathway" id="UPA00299"/>
<keyword evidence="21" id="KW-1185">Reference proteome</keyword>
<keyword evidence="7 14" id="KW-0378">Hydrolase</keyword>
<evidence type="ECO:0000256" key="18">
    <source>
        <dbReference type="SAM" id="MobiDB-lite"/>
    </source>
</evidence>
<feature type="site" description="Transition state stabilizer" evidence="17">
    <location>
        <position position="399"/>
    </location>
</feature>
<gene>
    <name evidence="20" type="ORF">GCM10011354_26730</name>
</gene>
<dbReference type="InterPro" id="IPR014756">
    <property type="entry name" value="Ig_E-set"/>
</dbReference>
<dbReference type="Pfam" id="PF00128">
    <property type="entry name" value="Alpha-amylase"/>
    <property type="match status" value="1"/>
</dbReference>
<feature type="active site" description="Proton donor" evidence="15">
    <location>
        <position position="305"/>
    </location>
</feature>
<feature type="region of interest" description="Disordered" evidence="18">
    <location>
        <begin position="71"/>
        <end position="107"/>
    </location>
</feature>
<dbReference type="CDD" id="cd02853">
    <property type="entry name" value="E_set_MTHase_like_N"/>
    <property type="match status" value="1"/>
</dbReference>
<organism evidence="20 21">
    <name type="scientific">Egicoccus halophilus</name>
    <dbReference type="NCBI Taxonomy" id="1670830"/>
    <lineage>
        <taxon>Bacteria</taxon>
        <taxon>Bacillati</taxon>
        <taxon>Actinomycetota</taxon>
        <taxon>Nitriliruptoria</taxon>
        <taxon>Egicoccales</taxon>
        <taxon>Egicoccaceae</taxon>
        <taxon>Egicoccus</taxon>
    </lineage>
</organism>
<dbReference type="GO" id="GO:0005737">
    <property type="term" value="C:cytoplasm"/>
    <property type="evidence" value="ECO:0007669"/>
    <property type="project" value="UniProtKB-SubCell"/>
</dbReference>
<sequence length="613" mass="68135">MSHHAHHDHLGATALDDGSTRFLVWAPDAERVEVVLAEGERVEPLTATDRGYHEAVVSGVGPGDTYRLRLHRPDEEPVDRNDPASRWQPEGLHGPSAVDDPHHDFTDDGWVAPPLHEQVLYELHVGTFTPEGTFDAIVPRLGDLRELGVTAIELLPVWQFPGERNWGYDGVLPYAVQHSYGGPAGLRRLVDAAHAAGISVVLDVVYNHFGPEGNHLPEFGPYLTDRYDTPWGQAVNVDGPHSDAVRRYFVENAVRWVREFHVDGLRLDAVHAIPDQSAVHLLEELAREVHAEARRLGRSAFLVAESDLADPRLVRSPDLGGHGLDGQWLDDVHHALHVAFTGEQTGYYEDFDGLVDLQRALRDRYVMAGRYSPHRQRTVGRSGRDVPYFRFVACTQNHDQVGNRMLGERQSHLLEPGQLRASAGALLLAPFTPMLWMGQEYAETAPFQYFVSHTDPELVEAVRTGRRREFAYFADQGEAPDPQATETFERSRLDWSRRDADGHATVLALYRELLRLRRELPALTAPDADEATSTLHAAQTLSWRRGRASVPADDVMVVVHAGDDAVEVPLPPDAAWELVLDTAETRFDGPGGVVVRDGVLHLPGTATALLRRA</sequence>
<feature type="binding site" evidence="16">
    <location>
        <begin position="330"/>
        <end position="334"/>
    </location>
    <ligand>
        <name>substrate</name>
    </ligand>
</feature>
<accession>A0A8J3EUL8</accession>
<reference evidence="20" key="2">
    <citation type="submission" date="2020-09" db="EMBL/GenBank/DDBJ databases">
        <authorList>
            <person name="Sun Q."/>
            <person name="Zhou Y."/>
        </authorList>
    </citation>
    <scope>NUCLEOTIDE SEQUENCE</scope>
    <source>
        <strain evidence="20">CGMCC 1.14988</strain>
    </source>
</reference>
<dbReference type="InterPro" id="IPR044901">
    <property type="entry name" value="Trehalose_TreZ_E-set_sf"/>
</dbReference>